<sequence length="177" mass="19840">MAEEPFINHNRITYSDGSPSPSKQNIELPVFSNFFSSLSSPFCIPSRLLTSMDYEDTTSQDGYSNDYNCHPSKEQHSSVEDLTPPTIPKRYIKRRQLCSNIYDYFEKISDKGDVTLAILGNNTSNLNKHQSRCCGRFNAWASKAPGSVDPTIGERLAAEEHDSIMKDLVKALVAIQV</sequence>
<comment type="caution">
    <text evidence="2">The sequence shown here is derived from an EMBL/GenBank/DDBJ whole genome shotgun (WGS) entry which is preliminary data.</text>
</comment>
<dbReference type="Proteomes" id="UP000765509">
    <property type="component" value="Unassembled WGS sequence"/>
</dbReference>
<dbReference type="AlphaFoldDB" id="A0A9Q3E8P8"/>
<dbReference type="EMBL" id="AVOT02024135">
    <property type="protein sequence ID" value="MBW0514640.1"/>
    <property type="molecule type" value="Genomic_DNA"/>
</dbReference>
<accession>A0A9Q3E8P8</accession>
<proteinExistence type="predicted"/>
<name>A0A9Q3E8P8_9BASI</name>
<dbReference type="OrthoDB" id="3259198at2759"/>
<reference evidence="2" key="1">
    <citation type="submission" date="2021-03" db="EMBL/GenBank/DDBJ databases">
        <title>Draft genome sequence of rust myrtle Austropuccinia psidii MF-1, a brazilian biotype.</title>
        <authorList>
            <person name="Quecine M.C."/>
            <person name="Pachon D.M.R."/>
            <person name="Bonatelli M.L."/>
            <person name="Correr F.H."/>
            <person name="Franceschini L.M."/>
            <person name="Leite T.F."/>
            <person name="Margarido G.R.A."/>
            <person name="Almeida C.A."/>
            <person name="Ferrarezi J.A."/>
            <person name="Labate C.A."/>
        </authorList>
    </citation>
    <scope>NUCLEOTIDE SEQUENCE</scope>
    <source>
        <strain evidence="2">MF-1</strain>
    </source>
</reference>
<feature type="region of interest" description="Disordered" evidence="1">
    <location>
        <begin position="1"/>
        <end position="21"/>
    </location>
</feature>
<gene>
    <name evidence="2" type="ORF">O181_054355</name>
</gene>
<evidence type="ECO:0000256" key="1">
    <source>
        <dbReference type="SAM" id="MobiDB-lite"/>
    </source>
</evidence>
<organism evidence="2 3">
    <name type="scientific">Austropuccinia psidii MF-1</name>
    <dbReference type="NCBI Taxonomy" id="1389203"/>
    <lineage>
        <taxon>Eukaryota</taxon>
        <taxon>Fungi</taxon>
        <taxon>Dikarya</taxon>
        <taxon>Basidiomycota</taxon>
        <taxon>Pucciniomycotina</taxon>
        <taxon>Pucciniomycetes</taxon>
        <taxon>Pucciniales</taxon>
        <taxon>Sphaerophragmiaceae</taxon>
        <taxon>Austropuccinia</taxon>
    </lineage>
</organism>
<feature type="compositionally biased region" description="Polar residues" evidence="1">
    <location>
        <begin position="10"/>
        <end position="21"/>
    </location>
</feature>
<evidence type="ECO:0000313" key="2">
    <source>
        <dbReference type="EMBL" id="MBW0514640.1"/>
    </source>
</evidence>
<protein>
    <submittedName>
        <fullName evidence="2">Uncharacterized protein</fullName>
    </submittedName>
</protein>
<evidence type="ECO:0000313" key="3">
    <source>
        <dbReference type="Proteomes" id="UP000765509"/>
    </source>
</evidence>
<keyword evidence="3" id="KW-1185">Reference proteome</keyword>